<keyword evidence="9" id="KW-1185">Reference proteome</keyword>
<sequence>MSTIQADSHVTLHYRLLLNEQEAFGEIVSTFDDKPATIQMGMGQLSPGLEARLLGLTESHEASFELSPEEGFGPRNPELIQKISRATLTANSPTDTDYQPGDIVDFPRPDGGRYAGVLKTLTPDYALFDFNHPLAGKALRFDVKIIGVL</sequence>
<comment type="similarity">
    <text evidence="2 6">Belongs to the FKBP-type PPIase family.</text>
</comment>
<comment type="caution">
    <text evidence="8">The sequence shown here is derived from an EMBL/GenBank/DDBJ whole genome shotgun (WGS) entry which is preliminary data.</text>
</comment>
<gene>
    <name evidence="8" type="ORF">DU000_05990</name>
</gene>
<organism evidence="8 9">
    <name type="scientific">Parvibium lacunae</name>
    <dbReference type="NCBI Taxonomy" id="1888893"/>
    <lineage>
        <taxon>Bacteria</taxon>
        <taxon>Pseudomonadati</taxon>
        <taxon>Pseudomonadota</taxon>
        <taxon>Betaproteobacteria</taxon>
        <taxon>Burkholderiales</taxon>
        <taxon>Alcaligenaceae</taxon>
        <taxon>Parvibium</taxon>
    </lineage>
</organism>
<dbReference type="EC" id="5.2.1.8" evidence="6"/>
<comment type="catalytic activity">
    <reaction evidence="1 5 6">
        <text>[protein]-peptidylproline (omega=180) = [protein]-peptidylproline (omega=0)</text>
        <dbReference type="Rhea" id="RHEA:16237"/>
        <dbReference type="Rhea" id="RHEA-COMP:10747"/>
        <dbReference type="Rhea" id="RHEA-COMP:10748"/>
        <dbReference type="ChEBI" id="CHEBI:83833"/>
        <dbReference type="ChEBI" id="CHEBI:83834"/>
        <dbReference type="EC" id="5.2.1.8"/>
    </reaction>
</comment>
<dbReference type="GO" id="GO:0003755">
    <property type="term" value="F:peptidyl-prolyl cis-trans isomerase activity"/>
    <property type="evidence" value="ECO:0007669"/>
    <property type="project" value="UniProtKB-UniRule"/>
</dbReference>
<proteinExistence type="inferred from homology"/>
<evidence type="ECO:0000259" key="7">
    <source>
        <dbReference type="PROSITE" id="PS50059"/>
    </source>
</evidence>
<dbReference type="SUPFAM" id="SSF54534">
    <property type="entry name" value="FKBP-like"/>
    <property type="match status" value="1"/>
</dbReference>
<keyword evidence="3 5" id="KW-0697">Rotamase</keyword>
<evidence type="ECO:0000256" key="4">
    <source>
        <dbReference type="ARBA" id="ARBA00023235"/>
    </source>
</evidence>
<dbReference type="PANTHER" id="PTHR47861">
    <property type="entry name" value="FKBP-TYPE PEPTIDYL-PROLYL CIS-TRANS ISOMERASE SLYD"/>
    <property type="match status" value="1"/>
</dbReference>
<dbReference type="PROSITE" id="PS50059">
    <property type="entry name" value="FKBP_PPIASE"/>
    <property type="match status" value="1"/>
</dbReference>
<reference evidence="8 9" key="1">
    <citation type="journal article" date="2018" name="Int. J. Syst. Evol. Microbiol.">
        <title>Parvibium lacunae gen. nov., sp. nov., a new member of the family Alcaligenaceae isolated from a freshwater pond.</title>
        <authorList>
            <person name="Chen W.M."/>
            <person name="Xie P.B."/>
            <person name="Hsu M.Y."/>
            <person name="Sheu S.Y."/>
        </authorList>
    </citation>
    <scope>NUCLEOTIDE SEQUENCE [LARGE SCALE GENOMIC DNA]</scope>
    <source>
        <strain evidence="8 9">KMB9</strain>
    </source>
</reference>
<keyword evidence="4 5" id="KW-0413">Isomerase</keyword>
<dbReference type="OrthoDB" id="9808891at2"/>
<protein>
    <recommendedName>
        <fullName evidence="6">Peptidyl-prolyl cis-trans isomerase</fullName>
        <ecNumber evidence="6">5.2.1.8</ecNumber>
    </recommendedName>
</protein>
<feature type="domain" description="PPIase FKBP-type" evidence="7">
    <location>
        <begin position="7"/>
        <end position="83"/>
    </location>
</feature>
<evidence type="ECO:0000256" key="3">
    <source>
        <dbReference type="ARBA" id="ARBA00023110"/>
    </source>
</evidence>
<evidence type="ECO:0000313" key="9">
    <source>
        <dbReference type="Proteomes" id="UP000252357"/>
    </source>
</evidence>
<evidence type="ECO:0000256" key="5">
    <source>
        <dbReference type="PROSITE-ProRule" id="PRU00277"/>
    </source>
</evidence>
<evidence type="ECO:0000256" key="1">
    <source>
        <dbReference type="ARBA" id="ARBA00000971"/>
    </source>
</evidence>
<name>A0A368L537_9BURK</name>
<dbReference type="RefSeq" id="WP_114402787.1">
    <property type="nucleotide sequence ID" value="NZ_QPGB01000002.1"/>
</dbReference>
<dbReference type="Proteomes" id="UP000252357">
    <property type="component" value="Unassembled WGS sequence"/>
</dbReference>
<dbReference type="AlphaFoldDB" id="A0A368L537"/>
<dbReference type="InterPro" id="IPR046357">
    <property type="entry name" value="PPIase_dom_sf"/>
</dbReference>
<dbReference type="PANTHER" id="PTHR47861:SF4">
    <property type="entry name" value="FKBP-TYPE 16 KDA PEPTIDYL-PROLYL CIS-TRANS ISOMERASE"/>
    <property type="match status" value="1"/>
</dbReference>
<evidence type="ECO:0000256" key="2">
    <source>
        <dbReference type="ARBA" id="ARBA00006577"/>
    </source>
</evidence>
<evidence type="ECO:0000313" key="8">
    <source>
        <dbReference type="EMBL" id="RCS58699.1"/>
    </source>
</evidence>
<dbReference type="Pfam" id="PF00254">
    <property type="entry name" value="FKBP_C"/>
    <property type="match status" value="1"/>
</dbReference>
<accession>A0A368L537</accession>
<dbReference type="EMBL" id="QPGB01000002">
    <property type="protein sequence ID" value="RCS58699.1"/>
    <property type="molecule type" value="Genomic_DNA"/>
</dbReference>
<evidence type="ECO:0000256" key="6">
    <source>
        <dbReference type="RuleBase" id="RU003915"/>
    </source>
</evidence>
<dbReference type="InterPro" id="IPR001179">
    <property type="entry name" value="PPIase_FKBP_dom"/>
</dbReference>
<dbReference type="Gene3D" id="3.10.50.40">
    <property type="match status" value="1"/>
</dbReference>